<feature type="non-terminal residue" evidence="2">
    <location>
        <position position="1"/>
    </location>
</feature>
<reference evidence="3" key="1">
    <citation type="journal article" date="2005" name="Nature">
        <title>The map-based sequence of the rice genome.</title>
        <authorList>
            <consortium name="International rice genome sequencing project (IRGSP)"/>
            <person name="Matsumoto T."/>
            <person name="Wu J."/>
            <person name="Kanamori H."/>
            <person name="Katayose Y."/>
            <person name="Fujisawa M."/>
            <person name="Namiki N."/>
            <person name="Mizuno H."/>
            <person name="Yamamoto K."/>
            <person name="Antonio B.A."/>
            <person name="Baba T."/>
            <person name="Sakata K."/>
            <person name="Nagamura Y."/>
            <person name="Aoki H."/>
            <person name="Arikawa K."/>
            <person name="Arita K."/>
            <person name="Bito T."/>
            <person name="Chiden Y."/>
            <person name="Fujitsuka N."/>
            <person name="Fukunaka R."/>
            <person name="Hamada M."/>
            <person name="Harada C."/>
            <person name="Hayashi A."/>
            <person name="Hijishita S."/>
            <person name="Honda M."/>
            <person name="Hosokawa S."/>
            <person name="Ichikawa Y."/>
            <person name="Idonuma A."/>
            <person name="Iijima M."/>
            <person name="Ikeda M."/>
            <person name="Ikeno M."/>
            <person name="Ito K."/>
            <person name="Ito S."/>
            <person name="Ito T."/>
            <person name="Ito Y."/>
            <person name="Ito Y."/>
            <person name="Iwabuchi A."/>
            <person name="Kamiya K."/>
            <person name="Karasawa W."/>
            <person name="Kurita K."/>
            <person name="Katagiri S."/>
            <person name="Kikuta A."/>
            <person name="Kobayashi H."/>
            <person name="Kobayashi N."/>
            <person name="Machita K."/>
            <person name="Maehara T."/>
            <person name="Masukawa M."/>
            <person name="Mizubayashi T."/>
            <person name="Mukai Y."/>
            <person name="Nagasaki H."/>
            <person name="Nagata Y."/>
            <person name="Naito S."/>
            <person name="Nakashima M."/>
            <person name="Nakama Y."/>
            <person name="Nakamichi Y."/>
            <person name="Nakamura M."/>
            <person name="Meguro A."/>
            <person name="Negishi M."/>
            <person name="Ohta I."/>
            <person name="Ohta T."/>
            <person name="Okamoto M."/>
            <person name="Ono N."/>
            <person name="Saji S."/>
            <person name="Sakaguchi M."/>
            <person name="Sakai K."/>
            <person name="Shibata M."/>
            <person name="Shimokawa T."/>
            <person name="Song J."/>
            <person name="Takazaki Y."/>
            <person name="Terasawa K."/>
            <person name="Tsugane M."/>
            <person name="Tsuji K."/>
            <person name="Ueda S."/>
            <person name="Waki K."/>
            <person name="Yamagata H."/>
            <person name="Yamamoto M."/>
            <person name="Yamamoto S."/>
            <person name="Yamane H."/>
            <person name="Yoshiki S."/>
            <person name="Yoshihara R."/>
            <person name="Yukawa K."/>
            <person name="Zhong H."/>
            <person name="Yano M."/>
            <person name="Yuan Q."/>
            <person name="Ouyang S."/>
            <person name="Liu J."/>
            <person name="Jones K.M."/>
            <person name="Gansberger K."/>
            <person name="Moffat K."/>
            <person name="Hill J."/>
            <person name="Bera J."/>
            <person name="Fadrosh D."/>
            <person name="Jin S."/>
            <person name="Johri S."/>
            <person name="Kim M."/>
            <person name="Overton L."/>
            <person name="Reardon M."/>
            <person name="Tsitrin T."/>
            <person name="Vuong H."/>
            <person name="Weaver B."/>
            <person name="Ciecko A."/>
            <person name="Tallon L."/>
            <person name="Jackson J."/>
            <person name="Pai G."/>
            <person name="Aken S.V."/>
            <person name="Utterback T."/>
            <person name="Reidmuller S."/>
            <person name="Feldblyum T."/>
            <person name="Hsiao J."/>
            <person name="Zismann V."/>
            <person name="Iobst S."/>
            <person name="de Vazeille A.R."/>
            <person name="Buell C.R."/>
            <person name="Ying K."/>
            <person name="Li Y."/>
            <person name="Lu T."/>
            <person name="Huang Y."/>
            <person name="Zhao Q."/>
            <person name="Feng Q."/>
            <person name="Zhang L."/>
            <person name="Zhu J."/>
            <person name="Weng Q."/>
            <person name="Mu J."/>
            <person name="Lu Y."/>
            <person name="Fan D."/>
            <person name="Liu Y."/>
            <person name="Guan J."/>
            <person name="Zhang Y."/>
            <person name="Yu S."/>
            <person name="Liu X."/>
            <person name="Zhang Y."/>
            <person name="Hong G."/>
            <person name="Han B."/>
            <person name="Choisne N."/>
            <person name="Demange N."/>
            <person name="Orjeda G."/>
            <person name="Samain S."/>
            <person name="Cattolico L."/>
            <person name="Pelletier E."/>
            <person name="Couloux A."/>
            <person name="Segurens B."/>
            <person name="Wincker P."/>
            <person name="D'Hont A."/>
            <person name="Scarpelli C."/>
            <person name="Weissenbach J."/>
            <person name="Salanoubat M."/>
            <person name="Quetier F."/>
            <person name="Yu Y."/>
            <person name="Kim H.R."/>
            <person name="Rambo T."/>
            <person name="Currie J."/>
            <person name="Collura K."/>
            <person name="Luo M."/>
            <person name="Yang T."/>
            <person name="Ammiraju J.S.S."/>
            <person name="Engler F."/>
            <person name="Soderlund C."/>
            <person name="Wing R.A."/>
            <person name="Palmer L.E."/>
            <person name="de la Bastide M."/>
            <person name="Spiegel L."/>
            <person name="Nascimento L."/>
            <person name="Zutavern T."/>
            <person name="O'Shaughnessy A."/>
            <person name="Dike S."/>
            <person name="Dedhia N."/>
            <person name="Preston R."/>
            <person name="Balija V."/>
            <person name="McCombie W.R."/>
            <person name="Chow T."/>
            <person name="Chen H."/>
            <person name="Chung M."/>
            <person name="Chen C."/>
            <person name="Shaw J."/>
            <person name="Wu H."/>
            <person name="Hsiao K."/>
            <person name="Chao Y."/>
            <person name="Chu M."/>
            <person name="Cheng C."/>
            <person name="Hour A."/>
            <person name="Lee P."/>
            <person name="Lin S."/>
            <person name="Lin Y."/>
            <person name="Liou J."/>
            <person name="Liu S."/>
            <person name="Hsing Y."/>
            <person name="Raghuvanshi S."/>
            <person name="Mohanty A."/>
            <person name="Bharti A.K."/>
            <person name="Gaur A."/>
            <person name="Gupta V."/>
            <person name="Kumar D."/>
            <person name="Ravi V."/>
            <person name="Vij S."/>
            <person name="Kapur A."/>
            <person name="Khurana P."/>
            <person name="Khurana P."/>
            <person name="Khurana J.P."/>
            <person name="Tyagi A.K."/>
            <person name="Gaikwad K."/>
            <person name="Singh A."/>
            <person name="Dalal V."/>
            <person name="Srivastava S."/>
            <person name="Dixit A."/>
            <person name="Pal A.K."/>
            <person name="Ghazi I.A."/>
            <person name="Yadav M."/>
            <person name="Pandit A."/>
            <person name="Bhargava A."/>
            <person name="Sureshbabu K."/>
            <person name="Batra K."/>
            <person name="Sharma T.R."/>
            <person name="Mohapatra T."/>
            <person name="Singh N.K."/>
            <person name="Messing J."/>
            <person name="Nelson A.B."/>
            <person name="Fuks G."/>
            <person name="Kavchok S."/>
            <person name="Keizer G."/>
            <person name="Linton E."/>
            <person name="Llaca V."/>
            <person name="Song R."/>
            <person name="Tanyolac B."/>
            <person name="Young S."/>
            <person name="Ho-Il K."/>
            <person name="Hahn J.H."/>
            <person name="Sangsakoo G."/>
            <person name="Vanavichit A."/>
            <person name="de Mattos Luiz.A.T."/>
            <person name="Zimmer P.D."/>
            <person name="Malone G."/>
            <person name="Dellagostin O."/>
            <person name="de Oliveira A.C."/>
            <person name="Bevan M."/>
            <person name="Bancroft I."/>
            <person name="Minx P."/>
            <person name="Cordum H."/>
            <person name="Wilson R."/>
            <person name="Cheng Z."/>
            <person name="Jin W."/>
            <person name="Jiang J."/>
            <person name="Leong S.A."/>
            <person name="Iwama H."/>
            <person name="Gojobori T."/>
            <person name="Itoh T."/>
            <person name="Niimura Y."/>
            <person name="Fujii Y."/>
            <person name="Habara T."/>
            <person name="Sakai H."/>
            <person name="Sato Y."/>
            <person name="Wilson G."/>
            <person name="Kumar K."/>
            <person name="McCouch S."/>
            <person name="Juretic N."/>
            <person name="Hoen D."/>
            <person name="Wright S."/>
            <person name="Bruskiewich R."/>
            <person name="Bureau T."/>
            <person name="Miyao A."/>
            <person name="Hirochika H."/>
            <person name="Nishikawa T."/>
            <person name="Kadowaki K."/>
            <person name="Sugiura M."/>
            <person name="Burr B."/>
            <person name="Sasaki T."/>
        </authorList>
    </citation>
    <scope>NUCLEOTIDE SEQUENCE [LARGE SCALE GENOMIC DNA]</scope>
    <source>
        <strain evidence="3">cv. Nipponbare</strain>
    </source>
</reference>
<feature type="region of interest" description="Disordered" evidence="1">
    <location>
        <begin position="50"/>
        <end position="81"/>
    </location>
</feature>
<accession>A0A0P0WPI6</accession>
<dbReference type="AlphaFoldDB" id="A0A0P0WPI6"/>
<proteinExistence type="predicted"/>
<evidence type="ECO:0000313" key="2">
    <source>
        <dbReference type="EMBL" id="BAS94863.1"/>
    </source>
</evidence>
<dbReference type="Proteomes" id="UP000059680">
    <property type="component" value="Chromosome 5"/>
</dbReference>
<sequence length="120" mass="13278">MHITQPRTPSACNLSFRIKCASTALTIMLSAPRGVTRTAGAKAYATKLATSPTITERRELRKKNRKSGLGRRPARMPEATAARRRPFFLMMKLAPMKPLERSARTIPFTLSVDNSCPPPP</sequence>
<evidence type="ECO:0000313" key="3">
    <source>
        <dbReference type="Proteomes" id="UP000059680"/>
    </source>
</evidence>
<protein>
    <submittedName>
        <fullName evidence="2">Os05g0513450 protein</fullName>
    </submittedName>
</protein>
<dbReference type="EMBL" id="AP014961">
    <property type="protein sequence ID" value="BAS94863.1"/>
    <property type="molecule type" value="Genomic_DNA"/>
</dbReference>
<evidence type="ECO:0000256" key="1">
    <source>
        <dbReference type="SAM" id="MobiDB-lite"/>
    </source>
</evidence>
<reference evidence="2 3" key="3">
    <citation type="journal article" date="2013" name="Rice">
        <title>Improvement of the Oryza sativa Nipponbare reference genome using next generation sequence and optical map data.</title>
        <authorList>
            <person name="Kawahara Y."/>
            <person name="de la Bastide M."/>
            <person name="Hamilton J.P."/>
            <person name="Kanamori H."/>
            <person name="McCombie W.R."/>
            <person name="Ouyang S."/>
            <person name="Schwartz D.C."/>
            <person name="Tanaka T."/>
            <person name="Wu J."/>
            <person name="Zhou S."/>
            <person name="Childs K.L."/>
            <person name="Davidson R.M."/>
            <person name="Lin H."/>
            <person name="Quesada-Ocampo L."/>
            <person name="Vaillancourt B."/>
            <person name="Sakai H."/>
            <person name="Lee S.S."/>
            <person name="Kim J."/>
            <person name="Numa H."/>
            <person name="Itoh T."/>
            <person name="Buell C.R."/>
            <person name="Matsumoto T."/>
        </authorList>
    </citation>
    <scope>NUCLEOTIDE SEQUENCE [LARGE SCALE GENOMIC DNA]</scope>
    <source>
        <strain evidence="3">cv. Nipponbare</strain>
    </source>
</reference>
<keyword evidence="3" id="KW-1185">Reference proteome</keyword>
<organism evidence="2 3">
    <name type="scientific">Oryza sativa subsp. japonica</name>
    <name type="common">Rice</name>
    <dbReference type="NCBI Taxonomy" id="39947"/>
    <lineage>
        <taxon>Eukaryota</taxon>
        <taxon>Viridiplantae</taxon>
        <taxon>Streptophyta</taxon>
        <taxon>Embryophyta</taxon>
        <taxon>Tracheophyta</taxon>
        <taxon>Spermatophyta</taxon>
        <taxon>Magnoliopsida</taxon>
        <taxon>Liliopsida</taxon>
        <taxon>Poales</taxon>
        <taxon>Poaceae</taxon>
        <taxon>BOP clade</taxon>
        <taxon>Oryzoideae</taxon>
        <taxon>Oryzeae</taxon>
        <taxon>Oryzinae</taxon>
        <taxon>Oryza</taxon>
        <taxon>Oryza sativa</taxon>
    </lineage>
</organism>
<gene>
    <name evidence="2" type="ordered locus">Os05g0513450</name>
    <name evidence="2" type="ORF">OSNPB_050513450</name>
</gene>
<dbReference type="PaxDb" id="39947-A0A0P0WPI6"/>
<feature type="compositionally biased region" description="Basic residues" evidence="1">
    <location>
        <begin position="60"/>
        <end position="74"/>
    </location>
</feature>
<name>A0A0P0WPI6_ORYSJ</name>
<dbReference type="InParanoid" id="A0A0P0WPI6"/>
<reference evidence="2 3" key="2">
    <citation type="journal article" date="2013" name="Plant Cell Physiol.">
        <title>Rice Annotation Project Database (RAP-DB): an integrative and interactive database for rice genomics.</title>
        <authorList>
            <person name="Sakai H."/>
            <person name="Lee S.S."/>
            <person name="Tanaka T."/>
            <person name="Numa H."/>
            <person name="Kim J."/>
            <person name="Kawahara Y."/>
            <person name="Wakimoto H."/>
            <person name="Yang C.C."/>
            <person name="Iwamoto M."/>
            <person name="Abe T."/>
            <person name="Yamada Y."/>
            <person name="Muto A."/>
            <person name="Inokuchi H."/>
            <person name="Ikemura T."/>
            <person name="Matsumoto T."/>
            <person name="Sasaki T."/>
            <person name="Itoh T."/>
        </authorList>
    </citation>
    <scope>NUCLEOTIDE SEQUENCE [LARGE SCALE GENOMIC DNA]</scope>
    <source>
        <strain evidence="3">cv. Nipponbare</strain>
    </source>
</reference>